<dbReference type="Gene3D" id="3.80.10.10">
    <property type="entry name" value="Ribonuclease Inhibitor"/>
    <property type="match status" value="2"/>
</dbReference>
<evidence type="ECO:0000313" key="3">
    <source>
        <dbReference type="Proteomes" id="UP000245942"/>
    </source>
</evidence>
<keyword evidence="3" id="KW-1185">Reference proteome</keyword>
<dbReference type="EMBL" id="KZ819325">
    <property type="protein sequence ID" value="PWN21628.1"/>
    <property type="molecule type" value="Genomic_DNA"/>
</dbReference>
<accession>A0A316U9W3</accession>
<dbReference type="GO" id="GO:0019005">
    <property type="term" value="C:SCF ubiquitin ligase complex"/>
    <property type="evidence" value="ECO:0007669"/>
    <property type="project" value="TreeGrafter"/>
</dbReference>
<feature type="compositionally biased region" description="Basic and acidic residues" evidence="1">
    <location>
        <begin position="502"/>
        <end position="517"/>
    </location>
</feature>
<dbReference type="GO" id="GO:0031146">
    <property type="term" value="P:SCF-dependent proteasomal ubiquitin-dependent protein catabolic process"/>
    <property type="evidence" value="ECO:0007669"/>
    <property type="project" value="TreeGrafter"/>
</dbReference>
<gene>
    <name evidence="2" type="ORF">BCV69DRAFT_282346</name>
</gene>
<dbReference type="PANTHER" id="PTHR13318:SF95">
    <property type="entry name" value="F-BOX PROTEIN YLR352W"/>
    <property type="match status" value="1"/>
</dbReference>
<dbReference type="STRING" id="1684307.A0A316U9W3"/>
<organism evidence="2 3">
    <name type="scientific">Pseudomicrostroma glucosiphilum</name>
    <dbReference type="NCBI Taxonomy" id="1684307"/>
    <lineage>
        <taxon>Eukaryota</taxon>
        <taxon>Fungi</taxon>
        <taxon>Dikarya</taxon>
        <taxon>Basidiomycota</taxon>
        <taxon>Ustilaginomycotina</taxon>
        <taxon>Exobasidiomycetes</taxon>
        <taxon>Microstromatales</taxon>
        <taxon>Microstromatales incertae sedis</taxon>
        <taxon>Pseudomicrostroma</taxon>
    </lineage>
</organism>
<dbReference type="GeneID" id="37014060"/>
<dbReference type="RefSeq" id="XP_025348788.1">
    <property type="nucleotide sequence ID" value="XM_025492326.1"/>
</dbReference>
<feature type="compositionally biased region" description="Basic residues" evidence="1">
    <location>
        <begin position="29"/>
        <end position="39"/>
    </location>
</feature>
<feature type="compositionally biased region" description="Acidic residues" evidence="1">
    <location>
        <begin position="177"/>
        <end position="196"/>
    </location>
</feature>
<sequence length="775" mass="84356">MAPKRGRAAAASSSSSSSRSTATSSRGASRGRRTRGAKSKRSDRASKPSARYQRVLEDEAYAEQIQKTYSPSINANVSSRARPLSAIRERDGPSFQTPSLASLCLEIVAKNFLTHVLPSQQMYDQAKGISNTGANGKGKQKKTSATRGRGSGTVSASQVLGAVSRGIGKKRRRGDSEEADGQDFIPSDESDADDEEVGIAAGPSTRRRHAQEGHDSATAADNVQATVEELTELSKENHQLLKLLPEGNLLKLLRLLKRHCSSALTRTILTTYFVNGRTHVELDASMSLLAERPEQINLIIGAAGQPVPSPTAALHVSPPLIRLSLSGLPQLSPQSLSSLFRRSPLLQEVILKGCVRVDALCMKSLVESGSMKSLRVLNANFTDIGLEGVGSIISNARSLVTLKVANVLGLTDQVVPDMIRRAVLHASEQDPPFSPLAKLQTLKVRGTAMSVVGLSSFIQLCKPTLSNLDVGGLRITQGDQIRLLAMSLGYEVATEAEGQAQAERDSQEESEESHDSKDVFGLNKFTVADAAIKAPLCKLNLSHNFTDLRHKDSNKGPYDFLVRWLPQMAGTLRTLILDGIPLRLNPFVQFSDFTLITRAFNNALDQIAMDRDGDASGDPPGLTRISLSATHLTVLRPEDFWLHTGGEYTSSLLAGADTVDLSSQDLRFMRYIMESGRPEQPYKAEPDWPRQPAEKRIWRVEHLDLSDTHIGDEELSVFAERCARLETLNLSGTSVTADGVHALIRQCPCLSSIDLTGCRGVPIRQRRNVFDFLEE</sequence>
<feature type="region of interest" description="Disordered" evidence="1">
    <location>
        <begin position="202"/>
        <end position="221"/>
    </location>
</feature>
<protein>
    <submittedName>
        <fullName evidence="2">RNI-like protein</fullName>
    </submittedName>
</protein>
<dbReference type="Proteomes" id="UP000245942">
    <property type="component" value="Unassembled WGS sequence"/>
</dbReference>
<feature type="region of interest" description="Disordered" evidence="1">
    <location>
        <begin position="128"/>
        <end position="196"/>
    </location>
</feature>
<proteinExistence type="predicted"/>
<feature type="region of interest" description="Disordered" evidence="1">
    <location>
        <begin position="496"/>
        <end position="517"/>
    </location>
</feature>
<evidence type="ECO:0000256" key="1">
    <source>
        <dbReference type="SAM" id="MobiDB-lite"/>
    </source>
</evidence>
<reference evidence="2 3" key="1">
    <citation type="journal article" date="2018" name="Mol. Biol. Evol.">
        <title>Broad Genomic Sampling Reveals a Smut Pathogenic Ancestry of the Fungal Clade Ustilaginomycotina.</title>
        <authorList>
            <person name="Kijpornyongpan T."/>
            <person name="Mondo S.J."/>
            <person name="Barry K."/>
            <person name="Sandor L."/>
            <person name="Lee J."/>
            <person name="Lipzen A."/>
            <person name="Pangilinan J."/>
            <person name="LaButti K."/>
            <person name="Hainaut M."/>
            <person name="Henrissat B."/>
            <person name="Grigoriev I.V."/>
            <person name="Spatafora J.W."/>
            <person name="Aime M.C."/>
        </authorList>
    </citation>
    <scope>NUCLEOTIDE SEQUENCE [LARGE SCALE GENOMIC DNA]</scope>
    <source>
        <strain evidence="2 3">MCA 4718</strain>
    </source>
</reference>
<dbReference type="SUPFAM" id="SSF52047">
    <property type="entry name" value="RNI-like"/>
    <property type="match status" value="1"/>
</dbReference>
<feature type="compositionally biased region" description="Low complexity" evidence="1">
    <location>
        <begin position="8"/>
        <end position="28"/>
    </location>
</feature>
<feature type="region of interest" description="Disordered" evidence="1">
    <location>
        <begin position="1"/>
        <end position="56"/>
    </location>
</feature>
<dbReference type="OrthoDB" id="550575at2759"/>
<dbReference type="AlphaFoldDB" id="A0A316U9W3"/>
<evidence type="ECO:0000313" key="2">
    <source>
        <dbReference type="EMBL" id="PWN21628.1"/>
    </source>
</evidence>
<dbReference type="InterPro" id="IPR032675">
    <property type="entry name" value="LRR_dom_sf"/>
</dbReference>
<name>A0A316U9W3_9BASI</name>
<dbReference type="PANTHER" id="PTHR13318">
    <property type="entry name" value="PARTNER OF PAIRED, ISOFORM B-RELATED"/>
    <property type="match status" value="1"/>
</dbReference>